<name>A6G0Q7_9BACT</name>
<dbReference type="AlphaFoldDB" id="A6G0Q7"/>
<evidence type="ECO:0000313" key="2">
    <source>
        <dbReference type="EMBL" id="EDM80445.1"/>
    </source>
</evidence>
<comment type="caution">
    <text evidence="2">The sequence shown here is derived from an EMBL/GenBank/DDBJ whole genome shotgun (WGS) entry which is preliminary data.</text>
</comment>
<evidence type="ECO:0000259" key="1">
    <source>
        <dbReference type="SMART" id="SM00860"/>
    </source>
</evidence>
<dbReference type="SUPFAM" id="SSF160631">
    <property type="entry name" value="SMI1/KNR4-like"/>
    <property type="match status" value="1"/>
</dbReference>
<dbReference type="RefSeq" id="WP_006970306.1">
    <property type="nucleotide sequence ID" value="NZ_ABCS01000010.1"/>
</dbReference>
<evidence type="ECO:0000313" key="3">
    <source>
        <dbReference type="Proteomes" id="UP000005801"/>
    </source>
</evidence>
<dbReference type="STRING" id="391625.PPSIR1_41579"/>
<keyword evidence="3" id="KW-1185">Reference proteome</keyword>
<accession>A6G0Q7</accession>
<dbReference type="Pfam" id="PF09346">
    <property type="entry name" value="SMI1_KNR4"/>
    <property type="match status" value="1"/>
</dbReference>
<dbReference type="Gene3D" id="3.40.1580.10">
    <property type="entry name" value="SMI1/KNR4-like"/>
    <property type="match status" value="1"/>
</dbReference>
<organism evidence="2 3">
    <name type="scientific">Plesiocystis pacifica SIR-1</name>
    <dbReference type="NCBI Taxonomy" id="391625"/>
    <lineage>
        <taxon>Bacteria</taxon>
        <taxon>Pseudomonadati</taxon>
        <taxon>Myxococcota</taxon>
        <taxon>Polyangia</taxon>
        <taxon>Nannocystales</taxon>
        <taxon>Nannocystaceae</taxon>
        <taxon>Plesiocystis</taxon>
    </lineage>
</organism>
<reference evidence="2 3" key="1">
    <citation type="submission" date="2007-06" db="EMBL/GenBank/DDBJ databases">
        <authorList>
            <person name="Shimkets L."/>
            <person name="Ferriera S."/>
            <person name="Johnson J."/>
            <person name="Kravitz S."/>
            <person name="Beeson K."/>
            <person name="Sutton G."/>
            <person name="Rogers Y.-H."/>
            <person name="Friedman R."/>
            <person name="Frazier M."/>
            <person name="Venter J.C."/>
        </authorList>
    </citation>
    <scope>NUCLEOTIDE SEQUENCE [LARGE SCALE GENOMIC DNA]</scope>
    <source>
        <strain evidence="2 3">SIR-1</strain>
    </source>
</reference>
<dbReference type="Proteomes" id="UP000005801">
    <property type="component" value="Unassembled WGS sequence"/>
</dbReference>
<dbReference type="InterPro" id="IPR018958">
    <property type="entry name" value="Knr4/Smi1-like_dom"/>
</dbReference>
<sequence length="191" mass="21097">MSIANLLEQYREALKTAGADSVFESWSCFEPATDDELAAIAEAAGAELPGELKTWLKTNRNALNFMGNYGANDPKRIAEGIRGTREIDFSRHFANVTSWGDGRFDDGRLARTYWQPQWVPLAQDGCGNEYCYDLAPGPNGRVGQIIAMEFQDGQGPYLARWSGLEDMLRAHLSALANGAYGFSEPGFIEFD</sequence>
<dbReference type="OrthoDB" id="8410839at2"/>
<feature type="domain" description="Knr4/Smi1-like" evidence="1">
    <location>
        <begin position="31"/>
        <end position="170"/>
    </location>
</feature>
<dbReference type="EMBL" id="ABCS01000010">
    <property type="protein sequence ID" value="EDM80445.1"/>
    <property type="molecule type" value="Genomic_DNA"/>
</dbReference>
<dbReference type="InterPro" id="IPR051873">
    <property type="entry name" value="KNR4/SMI1_regulator"/>
</dbReference>
<dbReference type="InterPro" id="IPR037883">
    <property type="entry name" value="Knr4/Smi1-like_sf"/>
</dbReference>
<gene>
    <name evidence="2" type="ORF">PPSIR1_41579</name>
</gene>
<dbReference type="SMART" id="SM00860">
    <property type="entry name" value="SMI1_KNR4"/>
    <property type="match status" value="1"/>
</dbReference>
<proteinExistence type="predicted"/>
<dbReference type="PANTHER" id="PTHR47432:SF1">
    <property type="entry name" value="CELL WALL ASSEMBLY REGULATOR SMI1"/>
    <property type="match status" value="1"/>
</dbReference>
<protein>
    <submittedName>
        <fullName evidence="2">Glucan synthase 1-related protein</fullName>
    </submittedName>
</protein>
<dbReference type="PANTHER" id="PTHR47432">
    <property type="entry name" value="CELL WALL ASSEMBLY REGULATOR SMI1"/>
    <property type="match status" value="1"/>
</dbReference>